<feature type="transmembrane region" description="Helical" evidence="7">
    <location>
        <begin position="12"/>
        <end position="31"/>
    </location>
</feature>
<keyword evidence="11" id="KW-1185">Reference proteome</keyword>
<evidence type="ECO:0000256" key="1">
    <source>
        <dbReference type="ARBA" id="ARBA00004167"/>
    </source>
</evidence>
<comment type="similarity">
    <text evidence="2">Belongs to the LicD transferase family.</text>
</comment>
<dbReference type="Pfam" id="PF19737">
    <property type="entry name" value="FKTN_N"/>
    <property type="match status" value="1"/>
</dbReference>
<feature type="domain" description="Ribitol-5-phosphate transferase FKTN N-terminal" evidence="9">
    <location>
        <begin position="10"/>
        <end position="282"/>
    </location>
</feature>
<evidence type="ECO:0000256" key="3">
    <source>
        <dbReference type="ARBA" id="ARBA00022692"/>
    </source>
</evidence>
<keyword evidence="5 7" id="KW-0472">Membrane</keyword>
<protein>
    <recommendedName>
        <fullName evidence="6">Ribitol-5-phosphate transferase</fullName>
    </recommendedName>
</protein>
<dbReference type="PANTHER" id="PTHR15407:SF28">
    <property type="entry name" value="RIBITOL-5-PHOSPHATE TRANSFERASE FKTN"/>
    <property type="match status" value="1"/>
</dbReference>
<gene>
    <name evidence="10" type="primary">FKTN</name>
    <name evidence="10" type="ORF">BLAG_LOCUS6397</name>
</gene>
<dbReference type="OrthoDB" id="444255at2759"/>
<evidence type="ECO:0000259" key="9">
    <source>
        <dbReference type="Pfam" id="PF19737"/>
    </source>
</evidence>
<sequence length="467" mass="53791">MCLWRRRKLRCFLFLLIASILSLIFQIWLIHNNAQFQGGSSFQGMMSKWLNTGNKDAQENLKLFMKHASQANLPLFLMDPSVLEAVRNVSRGSVDERRAPHHCRYLCSSQGVITLGLLGDSDVKLKPDLLQSLHDDGFQYVITEGHDPRLASVASMAAGKVPHHMLFRRHSFLIHIVVLYERPGKFLWHAAVEAEKTQKWMSLVENRELQFGEYEGAYDKMEIIPTKLDGVKLNIPKIPSAFLQQIPHARFLECNYGQARKFHTAYGSDQTAEGVEFVGKAKSLLSQGRAVLDRIGVRFWMSSGTCLGWFRQCGIIPHSKDVDFGIWIKDYKDTLIPAFQAAGLSLKHRFGKVEDSFELSFQSGDVKLDIFFFYEEDDIMWNGGTQARTGKKFKYIFPRFTLCWTEFLDMKVRVPCETLAYVQANYGANWYEPVKQWDWKNSPPNVQPNGQWPEEKWSEVIQLFDVR</sequence>
<comment type="subcellular location">
    <subcellularLocation>
        <location evidence="1">Membrane</location>
        <topology evidence="1">Single-pass membrane protein</topology>
    </subcellularLocation>
</comment>
<dbReference type="InterPro" id="IPR007074">
    <property type="entry name" value="LicD/FKTN/FKRP_NTP_transf"/>
</dbReference>
<dbReference type="GO" id="GO:0000139">
    <property type="term" value="C:Golgi membrane"/>
    <property type="evidence" value="ECO:0007669"/>
    <property type="project" value="TreeGrafter"/>
</dbReference>
<reference evidence="10" key="1">
    <citation type="submission" date="2022-01" db="EMBL/GenBank/DDBJ databases">
        <authorList>
            <person name="Braso-Vives M."/>
        </authorList>
    </citation>
    <scope>NUCLEOTIDE SEQUENCE</scope>
</reference>
<feature type="domain" description="LicD/FKTN/FKRP nucleotidyltransferase" evidence="8">
    <location>
        <begin position="296"/>
        <end position="340"/>
    </location>
</feature>
<keyword evidence="3 7" id="KW-0812">Transmembrane</keyword>
<keyword evidence="4 7" id="KW-1133">Transmembrane helix</keyword>
<evidence type="ECO:0000256" key="5">
    <source>
        <dbReference type="ARBA" id="ARBA00023136"/>
    </source>
</evidence>
<evidence type="ECO:0000259" key="8">
    <source>
        <dbReference type="Pfam" id="PF04991"/>
    </source>
</evidence>
<dbReference type="EMBL" id="OV696698">
    <property type="protein sequence ID" value="CAH1243419.1"/>
    <property type="molecule type" value="Genomic_DNA"/>
</dbReference>
<evidence type="ECO:0000256" key="6">
    <source>
        <dbReference type="ARBA" id="ARBA00033332"/>
    </source>
</evidence>
<dbReference type="PANTHER" id="PTHR15407">
    <property type="entry name" value="FUKUTIN-RELATED"/>
    <property type="match status" value="1"/>
</dbReference>
<evidence type="ECO:0000256" key="4">
    <source>
        <dbReference type="ARBA" id="ARBA00022989"/>
    </source>
</evidence>
<dbReference type="AlphaFoldDB" id="A0A8K0E7A6"/>
<evidence type="ECO:0000313" key="11">
    <source>
        <dbReference type="Proteomes" id="UP000838412"/>
    </source>
</evidence>
<proteinExistence type="inferred from homology"/>
<evidence type="ECO:0000256" key="7">
    <source>
        <dbReference type="SAM" id="Phobius"/>
    </source>
</evidence>
<evidence type="ECO:0000313" key="10">
    <source>
        <dbReference type="EMBL" id="CAH1243419.1"/>
    </source>
</evidence>
<dbReference type="Proteomes" id="UP000838412">
    <property type="component" value="Chromosome 13"/>
</dbReference>
<dbReference type="InterPro" id="IPR009644">
    <property type="entry name" value="FKTN/MNN4/W02B3.4-1"/>
</dbReference>
<dbReference type="InterPro" id="IPR045587">
    <property type="entry name" value="FKTN_N"/>
</dbReference>
<dbReference type="Pfam" id="PF04991">
    <property type="entry name" value="LicD"/>
    <property type="match status" value="1"/>
</dbReference>
<dbReference type="GO" id="GO:0009100">
    <property type="term" value="P:glycoprotein metabolic process"/>
    <property type="evidence" value="ECO:0007669"/>
    <property type="project" value="UniProtKB-ARBA"/>
</dbReference>
<organism evidence="10 11">
    <name type="scientific">Branchiostoma lanceolatum</name>
    <name type="common">Common lancelet</name>
    <name type="synonym">Amphioxus lanceolatum</name>
    <dbReference type="NCBI Taxonomy" id="7740"/>
    <lineage>
        <taxon>Eukaryota</taxon>
        <taxon>Metazoa</taxon>
        <taxon>Chordata</taxon>
        <taxon>Cephalochordata</taxon>
        <taxon>Leptocardii</taxon>
        <taxon>Amphioxiformes</taxon>
        <taxon>Branchiostomatidae</taxon>
        <taxon>Branchiostoma</taxon>
    </lineage>
</organism>
<evidence type="ECO:0000256" key="2">
    <source>
        <dbReference type="ARBA" id="ARBA00010623"/>
    </source>
</evidence>
<name>A0A8K0E7A6_BRALA</name>
<accession>A0A8K0E7A6</accession>